<dbReference type="STRING" id="48269.A0A183NAT3"/>
<evidence type="ECO:0000313" key="2">
    <source>
        <dbReference type="Proteomes" id="UP000277204"/>
    </source>
</evidence>
<dbReference type="EMBL" id="UZAI01021308">
    <property type="protein sequence ID" value="VDP55084.1"/>
    <property type="molecule type" value="Genomic_DNA"/>
</dbReference>
<dbReference type="Proteomes" id="UP000277204">
    <property type="component" value="Unassembled WGS sequence"/>
</dbReference>
<dbReference type="AlphaFoldDB" id="A0A183NAT3"/>
<protein>
    <submittedName>
        <fullName evidence="1">Uncharacterized protein</fullName>
    </submittedName>
</protein>
<gene>
    <name evidence="1" type="ORF">SMRZ_LOCUS25408</name>
</gene>
<sequence>MNEPTGVGPTFADACDDGELISICCLCGKTFSSQSLLHKHFELMHEGTEIDTEQYDLSGFAAMGNEQGRKSNGEEDASKIHYCILNNYDLHHVLRCVVSIVYHLVIIFYSK</sequence>
<dbReference type="InterPro" id="IPR013087">
    <property type="entry name" value="Znf_C2H2_type"/>
</dbReference>
<accession>A0A183NAT3</accession>
<proteinExistence type="predicted"/>
<name>A0A183NAT3_9TREM</name>
<dbReference type="PROSITE" id="PS00028">
    <property type="entry name" value="ZINC_FINGER_C2H2_1"/>
    <property type="match status" value="1"/>
</dbReference>
<evidence type="ECO:0000313" key="1">
    <source>
        <dbReference type="EMBL" id="VDP55084.1"/>
    </source>
</evidence>
<dbReference type="PROSITE" id="PS50157">
    <property type="entry name" value="ZINC_FINGER_C2H2_2"/>
    <property type="match status" value="1"/>
</dbReference>
<keyword evidence="2" id="KW-1185">Reference proteome</keyword>
<reference evidence="1 2" key="1">
    <citation type="submission" date="2018-11" db="EMBL/GenBank/DDBJ databases">
        <authorList>
            <consortium name="Pathogen Informatics"/>
        </authorList>
    </citation>
    <scope>NUCLEOTIDE SEQUENCE [LARGE SCALE GENOMIC DNA]</scope>
    <source>
        <strain evidence="1 2">Zambia</strain>
    </source>
</reference>
<organism evidence="1 2">
    <name type="scientific">Schistosoma margrebowiei</name>
    <dbReference type="NCBI Taxonomy" id="48269"/>
    <lineage>
        <taxon>Eukaryota</taxon>
        <taxon>Metazoa</taxon>
        <taxon>Spiralia</taxon>
        <taxon>Lophotrochozoa</taxon>
        <taxon>Platyhelminthes</taxon>
        <taxon>Trematoda</taxon>
        <taxon>Digenea</taxon>
        <taxon>Strigeidida</taxon>
        <taxon>Schistosomatoidea</taxon>
        <taxon>Schistosomatidae</taxon>
        <taxon>Schistosoma</taxon>
    </lineage>
</organism>